<gene>
    <name evidence="8" type="ORF">R0G89_06430</name>
    <name evidence="9" type="ORF">R0H03_06385</name>
</gene>
<dbReference type="Pfam" id="PF04024">
    <property type="entry name" value="PspC"/>
    <property type="match status" value="1"/>
</dbReference>
<evidence type="ECO:0000256" key="2">
    <source>
        <dbReference type="ARBA" id="ARBA00022475"/>
    </source>
</evidence>
<dbReference type="InterPro" id="IPR052027">
    <property type="entry name" value="PspC"/>
</dbReference>
<dbReference type="GeneID" id="57365081"/>
<comment type="caution">
    <text evidence="9">The sequence shown here is derived from an EMBL/GenBank/DDBJ whole genome shotgun (WGS) entry which is preliminary data.</text>
</comment>
<dbReference type="AlphaFoldDB" id="A0AAP3U0V3"/>
<dbReference type="InterPro" id="IPR007168">
    <property type="entry name" value="Phageshock_PspC_N"/>
</dbReference>
<dbReference type="Proteomes" id="UP001280415">
    <property type="component" value="Unassembled WGS sequence"/>
</dbReference>
<dbReference type="PANTHER" id="PTHR33885:SF3">
    <property type="entry name" value="PHAGE SHOCK PROTEIN C"/>
    <property type="match status" value="1"/>
</dbReference>
<dbReference type="EMBL" id="JAWJAX010000007">
    <property type="protein sequence ID" value="MDV2911485.1"/>
    <property type="molecule type" value="Genomic_DNA"/>
</dbReference>
<sequence>MNKRLYKSSTDRVISGVIGGFAETYNVDANLLRIIYTAITVFSGFFPGLIIYLVAMVVVPEKS</sequence>
<dbReference type="GO" id="GO:0005886">
    <property type="term" value="C:plasma membrane"/>
    <property type="evidence" value="ECO:0007669"/>
    <property type="project" value="UniProtKB-SubCell"/>
</dbReference>
<reference evidence="9" key="2">
    <citation type="submission" date="2023-10" db="EMBL/GenBank/DDBJ databases">
        <authorList>
            <person name="Khurajog B."/>
        </authorList>
    </citation>
    <scope>NUCLEOTIDE SEQUENCE</scope>
    <source>
        <strain evidence="9">BF14</strain>
        <strain evidence="8">BF9</strain>
    </source>
</reference>
<keyword evidence="4 6" id="KW-1133">Transmembrane helix</keyword>
<organism evidence="9 10">
    <name type="scientific">Pediococcus acidilactici</name>
    <dbReference type="NCBI Taxonomy" id="1254"/>
    <lineage>
        <taxon>Bacteria</taxon>
        <taxon>Bacillati</taxon>
        <taxon>Bacillota</taxon>
        <taxon>Bacilli</taxon>
        <taxon>Lactobacillales</taxon>
        <taxon>Lactobacillaceae</taxon>
        <taxon>Pediococcus</taxon>
        <taxon>Pediococcus acidilactici group</taxon>
    </lineage>
</organism>
<accession>A0AAP3U0V3</accession>
<keyword evidence="2" id="KW-1003">Cell membrane</keyword>
<evidence type="ECO:0000259" key="7">
    <source>
        <dbReference type="Pfam" id="PF04024"/>
    </source>
</evidence>
<evidence type="ECO:0000256" key="3">
    <source>
        <dbReference type="ARBA" id="ARBA00022692"/>
    </source>
</evidence>
<dbReference type="EMBL" id="JAWJAV010000003">
    <property type="protein sequence ID" value="MDV2621369.1"/>
    <property type="molecule type" value="Genomic_DNA"/>
</dbReference>
<evidence type="ECO:0000256" key="1">
    <source>
        <dbReference type="ARBA" id="ARBA00004162"/>
    </source>
</evidence>
<comment type="subcellular location">
    <subcellularLocation>
        <location evidence="1">Cell membrane</location>
        <topology evidence="1">Single-pass membrane protein</topology>
    </subcellularLocation>
</comment>
<evidence type="ECO:0000256" key="6">
    <source>
        <dbReference type="SAM" id="Phobius"/>
    </source>
</evidence>
<keyword evidence="3 6" id="KW-0812">Transmembrane</keyword>
<feature type="transmembrane region" description="Helical" evidence="6">
    <location>
        <begin position="34"/>
        <end position="59"/>
    </location>
</feature>
<evidence type="ECO:0000313" key="10">
    <source>
        <dbReference type="Proteomes" id="UP001280415"/>
    </source>
</evidence>
<dbReference type="PANTHER" id="PTHR33885">
    <property type="entry name" value="PHAGE SHOCK PROTEIN C"/>
    <property type="match status" value="1"/>
</dbReference>
<protein>
    <submittedName>
        <fullName evidence="9">PspC domain-containing protein</fullName>
    </submittedName>
</protein>
<dbReference type="Proteomes" id="UP001280897">
    <property type="component" value="Unassembled WGS sequence"/>
</dbReference>
<evidence type="ECO:0000313" key="8">
    <source>
        <dbReference type="EMBL" id="MDV2621369.1"/>
    </source>
</evidence>
<evidence type="ECO:0000256" key="5">
    <source>
        <dbReference type="ARBA" id="ARBA00023136"/>
    </source>
</evidence>
<evidence type="ECO:0000256" key="4">
    <source>
        <dbReference type="ARBA" id="ARBA00022989"/>
    </source>
</evidence>
<feature type="domain" description="Phage shock protein PspC N-terminal" evidence="7">
    <location>
        <begin position="3"/>
        <end position="62"/>
    </location>
</feature>
<proteinExistence type="predicted"/>
<name>A0AAP3U0V3_PEDAC</name>
<evidence type="ECO:0000313" key="9">
    <source>
        <dbReference type="EMBL" id="MDV2911485.1"/>
    </source>
</evidence>
<dbReference type="RefSeq" id="WP_002830204.1">
    <property type="nucleotide sequence ID" value="NZ_BJMF01000007.1"/>
</dbReference>
<reference evidence="9" key="1">
    <citation type="journal article" date="2023" name="PeerJ">
        <title>Selection and evaluation of lactic acid bacteria from chicken feces in Thailand as potential probiotics.</title>
        <authorList>
            <person name="Khurajog B."/>
            <person name="Disastra Y."/>
            <person name="Lawwyne L.D."/>
            <person name="Sirichokchatchawan W."/>
            <person name="Niyomtham W."/>
            <person name="Yindee J."/>
            <person name="Hampson D.J."/>
            <person name="Prapasarakul N."/>
        </authorList>
    </citation>
    <scope>NUCLEOTIDE SEQUENCE</scope>
    <source>
        <strain evidence="9">BF14</strain>
        <strain evidence="8">BF9</strain>
    </source>
</reference>
<keyword evidence="5 6" id="KW-0472">Membrane</keyword>
<dbReference type="KEGG" id="paci:A4V11_07885"/>